<organism evidence="1 2">
    <name type="scientific">Cyphellophora attinorum</name>
    <dbReference type="NCBI Taxonomy" id="1664694"/>
    <lineage>
        <taxon>Eukaryota</taxon>
        <taxon>Fungi</taxon>
        <taxon>Dikarya</taxon>
        <taxon>Ascomycota</taxon>
        <taxon>Pezizomycotina</taxon>
        <taxon>Eurotiomycetes</taxon>
        <taxon>Chaetothyriomycetidae</taxon>
        <taxon>Chaetothyriales</taxon>
        <taxon>Cyphellophoraceae</taxon>
        <taxon>Cyphellophora</taxon>
    </lineage>
</organism>
<evidence type="ECO:0000313" key="1">
    <source>
        <dbReference type="EMBL" id="KPI43311.1"/>
    </source>
</evidence>
<gene>
    <name evidence="1" type="ORF">AB675_6957</name>
</gene>
<sequence length="187" mass="21316">MISKLVEYIYTNDFEVFITGPDVVAAKVPNGDMSDDDVTFSQVLHAFQSLSDSETMEQVTRTFTRFIRLVDAYLIADKFGLPKLRSRSMDGLREHDFQSFYVHTDFATVVERVLESTTAGCELRLFTVKTCINVSHMIDESIRDRWNVAKIVTNHEPMAWAVGSREHTVNSAHCVDDWEVRGRKASS</sequence>
<dbReference type="VEuPathDB" id="FungiDB:AB675_6957"/>
<evidence type="ECO:0000313" key="2">
    <source>
        <dbReference type="Proteomes" id="UP000038010"/>
    </source>
</evidence>
<dbReference type="EMBL" id="LFJN01000005">
    <property type="protein sequence ID" value="KPI43311.1"/>
    <property type="molecule type" value="Genomic_DNA"/>
</dbReference>
<dbReference type="RefSeq" id="XP_018003274.1">
    <property type="nucleotide sequence ID" value="XM_018147287.1"/>
</dbReference>
<dbReference type="Proteomes" id="UP000038010">
    <property type="component" value="Unassembled WGS sequence"/>
</dbReference>
<proteinExistence type="predicted"/>
<dbReference type="GeneID" id="28739165"/>
<keyword evidence="2" id="KW-1185">Reference proteome</keyword>
<accession>A0A0N0NPY9</accession>
<dbReference type="AlphaFoldDB" id="A0A0N0NPY9"/>
<protein>
    <submittedName>
        <fullName evidence="1">Uncharacterized protein</fullName>
    </submittedName>
</protein>
<reference evidence="1 2" key="1">
    <citation type="submission" date="2015-06" db="EMBL/GenBank/DDBJ databases">
        <title>Draft genome of the ant-associated black yeast Phialophora attae CBS 131958.</title>
        <authorList>
            <person name="Moreno L.F."/>
            <person name="Stielow B.J."/>
            <person name="de Hoog S."/>
            <person name="Vicente V.A."/>
            <person name="Weiss V.A."/>
            <person name="de Vries M."/>
            <person name="Cruz L.M."/>
            <person name="Souza E.M."/>
        </authorList>
    </citation>
    <scope>NUCLEOTIDE SEQUENCE [LARGE SCALE GENOMIC DNA]</scope>
    <source>
        <strain evidence="1 2">CBS 131958</strain>
    </source>
</reference>
<name>A0A0N0NPY9_9EURO</name>
<comment type="caution">
    <text evidence="1">The sequence shown here is derived from an EMBL/GenBank/DDBJ whole genome shotgun (WGS) entry which is preliminary data.</text>
</comment>